<reference evidence="2 3" key="1">
    <citation type="submission" date="2020-04" db="EMBL/GenBank/DDBJ databases">
        <authorList>
            <person name="Laetsch R D."/>
            <person name="Stevens L."/>
            <person name="Kumar S."/>
            <person name="Blaxter L. M."/>
        </authorList>
    </citation>
    <scope>NUCLEOTIDE SEQUENCE [LARGE SCALE GENOMIC DNA]</scope>
</reference>
<dbReference type="InterPro" id="IPR012337">
    <property type="entry name" value="RNaseH-like_sf"/>
</dbReference>
<dbReference type="OrthoDB" id="5802562at2759"/>
<dbReference type="EMBL" id="CADEPM010000007">
    <property type="protein sequence ID" value="CAB3408772.1"/>
    <property type="molecule type" value="Genomic_DNA"/>
</dbReference>
<proteinExistence type="predicted"/>
<evidence type="ECO:0000313" key="2">
    <source>
        <dbReference type="EMBL" id="CAB3408772.1"/>
    </source>
</evidence>
<dbReference type="PANTHER" id="PTHR22716:SF1">
    <property type="entry name" value="ETS CLASS TRANSCRIPTION FACTOR-RELATED"/>
    <property type="match status" value="1"/>
</dbReference>
<sequence>MENKCCYCGKLLPGGDYMDVPKKDTRLLERMEAEFGLLFTVRCNSQGNAKICRKHFDEQTASPVLDETIPWIDSSLADHVYFSTIPEEIYIKQEVDENQAFIGEKHPSDMPGTSFKAKLPDCFVEKENGFLECTVCSKLFRKKSMTVEMLIEHSRHKEFRRETREEEEDEEEDNDENEDDDEEEEEEDEEDADDEEYTNSTEPKLTDEEIHDLTTNLCRFFLRNGVPFSSVRDNNLVKATKFLNPSYPVPDTKKLMDIVRELNDQFTEYPIIRDENAPISLTVDFQPYDVYCFLAISVHYYVDDVPQCHLILKKYMNTESKLSILKRAIKDELPELAVGISNIVVTDQELDDEFREANLMKNGFECIFTILSGFADRLMKIPPIKESLEKLREFIGKFRENQKLWLLFRTFVMKKRGLLEFPTLDSDNWYTTIEFLTKCLDMHRVFFDFVVTHKVDGYITVSDHGVIVYLHSLLIRLKEFIKKISNSHSTVALLVTTLLDLKKCLENFINEKKSEVNDSEIYKLAYELFNEQLLPYIEGDSKESYNFVCFLNPHLMASAKFKSNTRGVWRSVADRLVARIVDVEFEGKTPTKIEREHKMREIDREITKYSSLIDKYQPVSSPTAFWRKYASNCKKLAKFAIELLSAPICVIDGENYFGNHGKYRRMLMELDFDASNDVLRHVCQSESFIGRGASEPQIQTISCRNQANTYSTFKAPPCFAREGGADGKTHTIIPKLRTNTEEPKDYFKALLKPIYEPSTESNSSIKTEPLDLVAEPEPICADIKMEPEDHEMEPVSARQLEHDPEPEASTSGVSSLRKSVVEKYMARDSLVDQRLQLPTKSAAHSKMPKHLKIESKPSAFYTPIRTQFQDVGFMPKIKKARPTQRLKCAYCGVCAFKRFMVHVPIDNETRELWILKLGETFKNNILNNSSSWICHSHFPKNQHRTRYSLPLSIKEMKSLYSEEEDNEANPLEVPNFFDELLNLPCTYCGSIRPARQLVEVPKDDVSRQAWIMRLGDAFRRNVANSADPRICRSHFAKNEMRSRNNVPVADFIHISGEPGKTGVQSNGLNAQLRV</sequence>
<dbReference type="GO" id="GO:0040027">
    <property type="term" value="P:negative regulation of vulval development"/>
    <property type="evidence" value="ECO:0007669"/>
    <property type="project" value="InterPro"/>
</dbReference>
<feature type="compositionally biased region" description="Acidic residues" evidence="1">
    <location>
        <begin position="165"/>
        <end position="197"/>
    </location>
</feature>
<dbReference type="PANTHER" id="PTHR22716">
    <property type="entry name" value="ETS CLASS TRANSCRIPTION FACTOR-RELATED-RELATED"/>
    <property type="match status" value="1"/>
</dbReference>
<name>A0A8S1F8D6_9PELO</name>
<feature type="compositionally biased region" description="Basic and acidic residues" evidence="1">
    <location>
        <begin position="155"/>
        <end position="164"/>
    </location>
</feature>
<feature type="region of interest" description="Disordered" evidence="1">
    <location>
        <begin position="789"/>
        <end position="816"/>
    </location>
</feature>
<gene>
    <name evidence="2" type="ORF">CBOVIS_LOCUS10510</name>
</gene>
<protein>
    <recommendedName>
        <fullName evidence="4">THAP-type domain-containing protein</fullName>
    </recommendedName>
</protein>
<keyword evidence="3" id="KW-1185">Reference proteome</keyword>
<comment type="caution">
    <text evidence="2">The sequence shown here is derived from an EMBL/GenBank/DDBJ whole genome shotgun (WGS) entry which is preliminary data.</text>
</comment>
<organism evidence="2 3">
    <name type="scientific">Caenorhabditis bovis</name>
    <dbReference type="NCBI Taxonomy" id="2654633"/>
    <lineage>
        <taxon>Eukaryota</taxon>
        <taxon>Metazoa</taxon>
        <taxon>Ecdysozoa</taxon>
        <taxon>Nematoda</taxon>
        <taxon>Chromadorea</taxon>
        <taxon>Rhabditida</taxon>
        <taxon>Rhabditina</taxon>
        <taxon>Rhabditomorpha</taxon>
        <taxon>Rhabditoidea</taxon>
        <taxon>Rhabditidae</taxon>
        <taxon>Peloderinae</taxon>
        <taxon>Caenorhabditis</taxon>
    </lineage>
</organism>
<evidence type="ECO:0000313" key="3">
    <source>
        <dbReference type="Proteomes" id="UP000494206"/>
    </source>
</evidence>
<feature type="region of interest" description="Disordered" evidence="1">
    <location>
        <begin position="155"/>
        <end position="208"/>
    </location>
</feature>
<dbReference type="SUPFAM" id="SSF53098">
    <property type="entry name" value="Ribonuclease H-like"/>
    <property type="match status" value="1"/>
</dbReference>
<dbReference type="AlphaFoldDB" id="A0A8S1F8D6"/>
<dbReference type="InterPro" id="IPR040129">
    <property type="entry name" value="Lin-15B-like"/>
</dbReference>
<evidence type="ECO:0008006" key="4">
    <source>
        <dbReference type="Google" id="ProtNLM"/>
    </source>
</evidence>
<evidence type="ECO:0000256" key="1">
    <source>
        <dbReference type="SAM" id="MobiDB-lite"/>
    </source>
</evidence>
<accession>A0A8S1F8D6</accession>
<dbReference type="Proteomes" id="UP000494206">
    <property type="component" value="Unassembled WGS sequence"/>
</dbReference>